<accession>I4Z9X6</accession>
<name>I4Z9X6_9BACT</name>
<dbReference type="EMBL" id="JH660660">
    <property type="protein sequence ID" value="EIM33018.1"/>
    <property type="molecule type" value="Genomic_DNA"/>
</dbReference>
<organism evidence="1 2">
    <name type="scientific">Prevotella bivia DSM 20514</name>
    <dbReference type="NCBI Taxonomy" id="868129"/>
    <lineage>
        <taxon>Bacteria</taxon>
        <taxon>Pseudomonadati</taxon>
        <taxon>Bacteroidota</taxon>
        <taxon>Bacteroidia</taxon>
        <taxon>Bacteroidales</taxon>
        <taxon>Prevotellaceae</taxon>
        <taxon>Prevotella</taxon>
    </lineage>
</organism>
<gene>
    <name evidence="1" type="ORF">PrebiDRAFT_1305</name>
</gene>
<keyword evidence="2" id="KW-1185">Reference proteome</keyword>
<dbReference type="Proteomes" id="UP000002786">
    <property type="component" value="Unassembled WGS sequence"/>
</dbReference>
<evidence type="ECO:0000313" key="1">
    <source>
        <dbReference type="EMBL" id="EIM33018.1"/>
    </source>
</evidence>
<reference evidence="1 2" key="1">
    <citation type="submission" date="2012-02" db="EMBL/GenBank/DDBJ databases">
        <title>Improved High-Quality Draft genome of Prevotella bivia DSM 20514.</title>
        <authorList>
            <consortium name="US DOE Joint Genome Institute (JGI-PGF)"/>
            <person name="Lucas S."/>
            <person name="Copeland A."/>
            <person name="Lapidus A."/>
            <person name="Bruce D."/>
            <person name="Goodwin L."/>
            <person name="Pitluck S."/>
            <person name="Peters L."/>
            <person name="Mikhailova N."/>
            <person name="Munk A.C.C."/>
            <person name="Kyrpides N."/>
            <person name="Mavromatis K."/>
            <person name="Detter J.C."/>
            <person name="Han C."/>
            <person name="Land M."/>
            <person name="Hauser L."/>
            <person name="Markowitz V."/>
            <person name="Cheng J.-F."/>
            <person name="Hugenholtz P."/>
            <person name="Woyke T."/>
            <person name="Wu D."/>
            <person name="Gronow S."/>
            <person name="Wellnitz S."/>
            <person name="Brambilla E."/>
            <person name="Klenk H.-P."/>
            <person name="Eisen J.A."/>
        </authorList>
    </citation>
    <scope>NUCLEOTIDE SEQUENCE [LARGE SCALE GENOMIC DNA]</scope>
    <source>
        <strain evidence="1 2">DSM 20514</strain>
    </source>
</reference>
<proteinExistence type="predicted"/>
<protein>
    <submittedName>
        <fullName evidence="1">Uncharacterized protein</fullName>
    </submittedName>
</protein>
<sequence length="116" mass="13102">MAPIGVNDVGAMTLRLCKNRFLSNNLILAIGNSIITNKYTEAYINFTVNFQVNDCRQIPIVIPNAEELQNFESLVNKAINFKKSASNLYSEADHIIDELLLIKQEIDKAVLSLYRI</sequence>
<dbReference type="AlphaFoldDB" id="I4Z9X6"/>
<evidence type="ECO:0000313" key="2">
    <source>
        <dbReference type="Proteomes" id="UP000002786"/>
    </source>
</evidence>
<dbReference type="HOGENOM" id="CLU_147194_0_0_10"/>